<evidence type="ECO:0000256" key="1">
    <source>
        <dbReference type="SAM" id="MobiDB-lite"/>
    </source>
</evidence>
<organism evidence="2 3">
    <name type="scientific">Streptosporangium carneum</name>
    <dbReference type="NCBI Taxonomy" id="47481"/>
    <lineage>
        <taxon>Bacteria</taxon>
        <taxon>Bacillati</taxon>
        <taxon>Actinomycetota</taxon>
        <taxon>Actinomycetes</taxon>
        <taxon>Streptosporangiales</taxon>
        <taxon>Streptosporangiaceae</taxon>
        <taxon>Streptosporangium</taxon>
    </lineage>
</organism>
<evidence type="ECO:0000313" key="2">
    <source>
        <dbReference type="EMBL" id="GLK11053.1"/>
    </source>
</evidence>
<proteinExistence type="predicted"/>
<keyword evidence="3" id="KW-1185">Reference proteome</keyword>
<reference evidence="2" key="2">
    <citation type="submission" date="2023-01" db="EMBL/GenBank/DDBJ databases">
        <authorList>
            <person name="Sun Q."/>
            <person name="Evtushenko L."/>
        </authorList>
    </citation>
    <scope>NUCLEOTIDE SEQUENCE</scope>
    <source>
        <strain evidence="2">VKM Ac-2007</strain>
    </source>
</reference>
<feature type="compositionally biased region" description="Polar residues" evidence="1">
    <location>
        <begin position="84"/>
        <end position="95"/>
    </location>
</feature>
<reference evidence="2" key="1">
    <citation type="journal article" date="2014" name="Int. J. Syst. Evol. Microbiol.">
        <title>Complete genome sequence of Corynebacterium casei LMG S-19264T (=DSM 44701T), isolated from a smear-ripened cheese.</title>
        <authorList>
            <consortium name="US DOE Joint Genome Institute (JGI-PGF)"/>
            <person name="Walter F."/>
            <person name="Albersmeier A."/>
            <person name="Kalinowski J."/>
            <person name="Ruckert C."/>
        </authorList>
    </citation>
    <scope>NUCLEOTIDE SEQUENCE</scope>
    <source>
        <strain evidence="2">VKM Ac-2007</strain>
    </source>
</reference>
<name>A0A9W6MEP7_9ACTN</name>
<feature type="compositionally biased region" description="Basic and acidic residues" evidence="1">
    <location>
        <begin position="24"/>
        <end position="36"/>
    </location>
</feature>
<evidence type="ECO:0000313" key="3">
    <source>
        <dbReference type="Proteomes" id="UP001143474"/>
    </source>
</evidence>
<gene>
    <name evidence="2" type="ORF">GCM10017600_44590</name>
</gene>
<dbReference type="AlphaFoldDB" id="A0A9W6MEP7"/>
<feature type="region of interest" description="Disordered" evidence="1">
    <location>
        <begin position="65"/>
        <end position="104"/>
    </location>
</feature>
<accession>A0A9W6MEP7</accession>
<sequence length="104" mass="10529">MNACANVGRPTLAMLVPSEDSNMDSERPASAHRAEGLRSGSSATGSSLPAMIVVNMNSVSGGLSRAGFGGGRSVGRRSSYASSTAGSLRPSSASTVRHACWADK</sequence>
<protein>
    <submittedName>
        <fullName evidence="2">Uncharacterized protein</fullName>
    </submittedName>
</protein>
<feature type="region of interest" description="Disordered" evidence="1">
    <location>
        <begin position="15"/>
        <end position="45"/>
    </location>
</feature>
<comment type="caution">
    <text evidence="2">The sequence shown here is derived from an EMBL/GenBank/DDBJ whole genome shotgun (WGS) entry which is preliminary data.</text>
</comment>
<dbReference type="EMBL" id="BSEV01000010">
    <property type="protein sequence ID" value="GLK11053.1"/>
    <property type="molecule type" value="Genomic_DNA"/>
</dbReference>
<dbReference type="Proteomes" id="UP001143474">
    <property type="component" value="Unassembled WGS sequence"/>
</dbReference>